<name>A0A8I2YQE2_9AGAM</name>
<protein>
    <submittedName>
        <fullName evidence="2">Uncharacterized protein</fullName>
    </submittedName>
</protein>
<accession>A0A8I2YQE2</accession>
<proteinExistence type="predicted"/>
<comment type="caution">
    <text evidence="2">The sequence shown here is derived from an EMBL/GenBank/DDBJ whole genome shotgun (WGS) entry which is preliminary data.</text>
</comment>
<reference evidence="2" key="1">
    <citation type="submission" date="2021-03" db="EMBL/GenBank/DDBJ databases">
        <title>Evolutionary innovations through gain and loss of genes in the ectomycorrhizal Boletales.</title>
        <authorList>
            <person name="Wu G."/>
            <person name="Miyauchi S."/>
            <person name="Morin E."/>
            <person name="Yang Z.-L."/>
            <person name="Xu J."/>
            <person name="Martin F.M."/>
        </authorList>
    </citation>
    <scope>NUCLEOTIDE SEQUENCE</scope>
    <source>
        <strain evidence="2">BR01</strain>
    </source>
</reference>
<feature type="compositionally biased region" description="Polar residues" evidence="1">
    <location>
        <begin position="88"/>
        <end position="105"/>
    </location>
</feature>
<keyword evidence="3" id="KW-1185">Reference proteome</keyword>
<feature type="compositionally biased region" description="Basic residues" evidence="1">
    <location>
        <begin position="401"/>
        <end position="410"/>
    </location>
</feature>
<organism evidence="2 3">
    <name type="scientific">Boletus reticuloceps</name>
    <dbReference type="NCBI Taxonomy" id="495285"/>
    <lineage>
        <taxon>Eukaryota</taxon>
        <taxon>Fungi</taxon>
        <taxon>Dikarya</taxon>
        <taxon>Basidiomycota</taxon>
        <taxon>Agaricomycotina</taxon>
        <taxon>Agaricomycetes</taxon>
        <taxon>Agaricomycetidae</taxon>
        <taxon>Boletales</taxon>
        <taxon>Boletineae</taxon>
        <taxon>Boletaceae</taxon>
        <taxon>Boletoideae</taxon>
        <taxon>Boletus</taxon>
    </lineage>
</organism>
<dbReference type="OrthoDB" id="2667096at2759"/>
<dbReference type="EMBL" id="JAGFBS010000015">
    <property type="protein sequence ID" value="KAG6375163.1"/>
    <property type="molecule type" value="Genomic_DNA"/>
</dbReference>
<dbReference type="Proteomes" id="UP000683000">
    <property type="component" value="Unassembled WGS sequence"/>
</dbReference>
<evidence type="ECO:0000313" key="2">
    <source>
        <dbReference type="EMBL" id="KAG6375163.1"/>
    </source>
</evidence>
<feature type="region of interest" description="Disordered" evidence="1">
    <location>
        <begin position="401"/>
        <end position="426"/>
    </location>
</feature>
<feature type="region of interest" description="Disordered" evidence="1">
    <location>
        <begin position="85"/>
        <end position="105"/>
    </location>
</feature>
<evidence type="ECO:0000313" key="3">
    <source>
        <dbReference type="Proteomes" id="UP000683000"/>
    </source>
</evidence>
<sequence length="533" mass="59657">MDIVNLPKSFNFKNRVHDTHQHACCITNTSARSPVSLIMPILPDALLDDPFLNDAFDFSRYPTFKTRNAKLLTQRNELRHRTRKRTALFTSSRGSPSRVQRSRNVSEPQLISSTNYMRESWFTGFASARTVADIANLSSNDEIFPIIQTTTDTCKTLGDRSCCDVDADQSQNTLLATCEDSCETAGPVESSEYKGEDESFYSVDSADQDAHPFLLSMPIIPQIKLERKATVRKPDPAPLSETAQHQSFLSPRIRDLRTPARMSSRRYGRILARTDAIQDRSHVHGTLSFEASQGPGTELACTRSVSEPLLNSAYPPGDEETLESPHSDVLLSMIDEVGSSPGPHNECQESGIDDPPRQKQVLARHFKRSHQRSSVNHSISLSSIVHAVAEGCASLDLLLRKPKATTKPKPKPHERTPNPHDPTSKWAPKQGRIIIKVFVPSTDDIWMFRVPQDSSLTDFTSRVVGKLGFSVSFSGSVWDEPQYYFRTNDRFKSWVKGRIRFGRNLPIVAHVPPRLPLVRLGVDGVGCEVWCYA</sequence>
<evidence type="ECO:0000256" key="1">
    <source>
        <dbReference type="SAM" id="MobiDB-lite"/>
    </source>
</evidence>
<dbReference type="AlphaFoldDB" id="A0A8I2YQE2"/>
<gene>
    <name evidence="2" type="ORF">JVT61DRAFT_3370</name>
</gene>